<dbReference type="AlphaFoldDB" id="G0UJ47"/>
<dbReference type="EMBL" id="HE575314">
    <property type="protein sequence ID" value="CCC89397.1"/>
    <property type="molecule type" value="Genomic_DNA"/>
</dbReference>
<feature type="compositionally biased region" description="Polar residues" evidence="1">
    <location>
        <begin position="1"/>
        <end position="18"/>
    </location>
</feature>
<reference evidence="3" key="1">
    <citation type="journal article" date="2012" name="Proc. Natl. Acad. Sci. U.S.A.">
        <title>Antigenic diversity is generated by distinct evolutionary mechanisms in African trypanosome species.</title>
        <authorList>
            <person name="Jackson A.P."/>
            <person name="Berry A."/>
            <person name="Aslett M."/>
            <person name="Allison H.C."/>
            <person name="Burton P."/>
            <person name="Vavrova-Anderson J."/>
            <person name="Brown R."/>
            <person name="Browne H."/>
            <person name="Corton N."/>
            <person name="Hauser H."/>
            <person name="Gamble J."/>
            <person name="Gilderthorp R."/>
            <person name="Marcello L."/>
            <person name="McQuillan J."/>
            <person name="Otto T.D."/>
            <person name="Quail M.A."/>
            <person name="Sanders M.J."/>
            <person name="van Tonder A."/>
            <person name="Ginger M.L."/>
            <person name="Field M.C."/>
            <person name="Barry J.D."/>
            <person name="Hertz-Fowler C."/>
            <person name="Berriman M."/>
        </authorList>
    </citation>
    <scope>NUCLEOTIDE SEQUENCE</scope>
    <source>
        <strain evidence="3">IL3000</strain>
    </source>
</reference>
<protein>
    <recommendedName>
        <fullName evidence="2">MINDY4 N-terminal dimerisation domain-containing protein</fullName>
    </recommendedName>
</protein>
<feature type="region of interest" description="Disordered" evidence="1">
    <location>
        <begin position="197"/>
        <end position="247"/>
    </location>
</feature>
<dbReference type="InterPro" id="IPR059022">
    <property type="entry name" value="MINDY4_N"/>
</dbReference>
<gene>
    <name evidence="3" type="ORF">TCIL3000_1_1650</name>
</gene>
<proteinExistence type="predicted"/>
<accession>G0UJ47</accession>
<feature type="domain" description="MINDY4 N-terminal dimerisation" evidence="2">
    <location>
        <begin position="47"/>
        <end position="96"/>
    </location>
</feature>
<evidence type="ECO:0000259" key="2">
    <source>
        <dbReference type="Pfam" id="PF26038"/>
    </source>
</evidence>
<dbReference type="VEuPathDB" id="TriTrypDB:TcIL3000_1_1650"/>
<evidence type="ECO:0000256" key="1">
    <source>
        <dbReference type="SAM" id="MobiDB-lite"/>
    </source>
</evidence>
<name>G0UJ47_TRYCI</name>
<feature type="region of interest" description="Disordered" evidence="1">
    <location>
        <begin position="260"/>
        <end position="292"/>
    </location>
</feature>
<feature type="region of interest" description="Disordered" evidence="1">
    <location>
        <begin position="486"/>
        <end position="524"/>
    </location>
</feature>
<dbReference type="Pfam" id="PF26038">
    <property type="entry name" value="Dimer_MINDY4_N"/>
    <property type="match status" value="1"/>
</dbReference>
<feature type="region of interest" description="Disordered" evidence="1">
    <location>
        <begin position="96"/>
        <end position="123"/>
    </location>
</feature>
<sequence length="524" mass="55819">MSDCTGESKQTNNVASSKAKSDGADEGGIKNGAGPDFVGSLSVIEQVELLAQALLREYMHRRGYTKTLRTFDTECPRNERTISSRQLMRQLLEIPSNAFPSRLSGGDADDDGKAKKKKKSQPTFMEELCSYRVQKREFEQRRQAQDEGSADSDSGRTIDAIDPSDAEMEELRSAALNTERLIEEKKQRDELLLERLEQKREEKRKSKDEDGGRNSKKAKQGDLGEKHAFDPFGSDGEGNDGDGGSFFKRTHAKKQLKWMHDVGDDDSDNGLNSAGGHKSDGNIGKGRSSGREHCLEEPEFLLASMETRKGNRSGCSQVGSGWTPGGNIGGVGLSSMSMMPPSDAALSRPPSFLAGDGMSLMTERMQPDTKPSRDAWKPPISMPGALTAVGGNLRGSAGFRGESVKPGTASTASPLGPLTFGQRGINGGATRFHHGSTPSLDCLGAPLGSVGSKAGKVVAPQTNPSVGGGILMHSTEAVGRGYDGSLRPATSALRQSSGTKVKGNESGGDAGTARKVRRVTILVD</sequence>
<organism evidence="3">
    <name type="scientific">Trypanosoma congolense (strain IL3000)</name>
    <dbReference type="NCBI Taxonomy" id="1068625"/>
    <lineage>
        <taxon>Eukaryota</taxon>
        <taxon>Discoba</taxon>
        <taxon>Euglenozoa</taxon>
        <taxon>Kinetoplastea</taxon>
        <taxon>Metakinetoplastina</taxon>
        <taxon>Trypanosomatida</taxon>
        <taxon>Trypanosomatidae</taxon>
        <taxon>Trypanosoma</taxon>
        <taxon>Nannomonas</taxon>
    </lineage>
</organism>
<feature type="region of interest" description="Disordered" evidence="1">
    <location>
        <begin position="138"/>
        <end position="165"/>
    </location>
</feature>
<feature type="region of interest" description="Disordered" evidence="1">
    <location>
        <begin position="1"/>
        <end position="32"/>
    </location>
</feature>
<feature type="compositionally biased region" description="Basic and acidic residues" evidence="1">
    <location>
        <begin position="197"/>
        <end position="229"/>
    </location>
</feature>
<evidence type="ECO:0000313" key="3">
    <source>
        <dbReference type="EMBL" id="CCC89397.1"/>
    </source>
</evidence>